<comment type="cofactor">
    <cofactor evidence="1">
        <name>pantetheine 4'-phosphate</name>
        <dbReference type="ChEBI" id="CHEBI:47942"/>
    </cofactor>
</comment>
<dbReference type="Gene3D" id="3.40.50.12780">
    <property type="entry name" value="N-terminal domain of ligase-like"/>
    <property type="match status" value="1"/>
</dbReference>
<dbReference type="RefSeq" id="WP_049898021.1">
    <property type="nucleotide sequence ID" value="NZ_CABLBR010000001.1"/>
</dbReference>
<dbReference type="SUPFAM" id="SSF56801">
    <property type="entry name" value="Acetyl-CoA synthetase-like"/>
    <property type="match status" value="2"/>
</dbReference>
<dbReference type="Gene3D" id="2.30.38.10">
    <property type="entry name" value="Luciferase, Domain 3"/>
    <property type="match status" value="1"/>
</dbReference>
<dbReference type="Pfam" id="PF13193">
    <property type="entry name" value="AMP-binding_C"/>
    <property type="match status" value="1"/>
</dbReference>
<dbReference type="CDD" id="cd05930">
    <property type="entry name" value="A_NRPS"/>
    <property type="match status" value="2"/>
</dbReference>
<dbReference type="InterPro" id="IPR025110">
    <property type="entry name" value="AMP-bd_C"/>
</dbReference>
<reference evidence="7" key="1">
    <citation type="journal article" date="2022" name="Cell">
        <title>Design, construction, and in vivo augmentation of a complex gut microbiome.</title>
        <authorList>
            <person name="Cheng A.G."/>
            <person name="Ho P.Y."/>
            <person name="Aranda-Diaz A."/>
            <person name="Jain S."/>
            <person name="Yu F.B."/>
            <person name="Meng X."/>
            <person name="Wang M."/>
            <person name="Iakiviak M."/>
            <person name="Nagashima K."/>
            <person name="Zhao A."/>
            <person name="Murugkar P."/>
            <person name="Patil A."/>
            <person name="Atabakhsh K."/>
            <person name="Weakley A."/>
            <person name="Yan J."/>
            <person name="Brumbaugh A.R."/>
            <person name="Higginbottom S."/>
            <person name="Dimas A."/>
            <person name="Shiver A.L."/>
            <person name="Deutschbauer A."/>
            <person name="Neff N."/>
            <person name="Sonnenburg J.L."/>
            <person name="Huang K.C."/>
            <person name="Fischbach M.A."/>
        </authorList>
    </citation>
    <scope>NUCLEOTIDE SEQUENCE</scope>
    <source>
        <strain evidence="7">DSM 19829</strain>
    </source>
</reference>
<dbReference type="InterPro" id="IPR023213">
    <property type="entry name" value="CAT-like_dom_sf"/>
</dbReference>
<dbReference type="InterPro" id="IPR045851">
    <property type="entry name" value="AMP-bd_C_sf"/>
</dbReference>
<dbReference type="PANTHER" id="PTHR45527:SF1">
    <property type="entry name" value="FATTY ACID SYNTHASE"/>
    <property type="match status" value="1"/>
</dbReference>
<dbReference type="SUPFAM" id="SSF52777">
    <property type="entry name" value="CoA-dependent acyltransferases"/>
    <property type="match status" value="4"/>
</dbReference>
<dbReference type="Pfam" id="PF00501">
    <property type="entry name" value="AMP-binding"/>
    <property type="match status" value="2"/>
</dbReference>
<keyword evidence="4" id="KW-0436">Ligase</keyword>
<dbReference type="PROSITE" id="PS00455">
    <property type="entry name" value="AMP_BINDING"/>
    <property type="match status" value="2"/>
</dbReference>
<dbReference type="Gene3D" id="3.40.50.720">
    <property type="entry name" value="NAD(P)-binding Rossmann-like Domain"/>
    <property type="match status" value="1"/>
</dbReference>
<name>A0ABY5VEG9_9FIRM</name>
<dbReference type="Pfam" id="PF00668">
    <property type="entry name" value="Condensation"/>
    <property type="match status" value="2"/>
</dbReference>
<dbReference type="Gene3D" id="3.30.300.30">
    <property type="match status" value="2"/>
</dbReference>
<dbReference type="InterPro" id="IPR006162">
    <property type="entry name" value="Ppantetheine_attach_site"/>
</dbReference>
<dbReference type="InterPro" id="IPR009081">
    <property type="entry name" value="PP-bd_ACP"/>
</dbReference>
<evidence type="ECO:0000313" key="8">
    <source>
        <dbReference type="Proteomes" id="UP001060164"/>
    </source>
</evidence>
<feature type="domain" description="Carrier" evidence="6">
    <location>
        <begin position="954"/>
        <end position="1029"/>
    </location>
</feature>
<evidence type="ECO:0000256" key="3">
    <source>
        <dbReference type="ARBA" id="ARBA00022553"/>
    </source>
</evidence>
<keyword evidence="2" id="KW-0596">Phosphopantetheine</keyword>
<evidence type="ECO:0000259" key="6">
    <source>
        <dbReference type="PROSITE" id="PS50075"/>
    </source>
</evidence>
<accession>A0ABY5VEG9</accession>
<dbReference type="SUPFAM" id="SSF51735">
    <property type="entry name" value="NAD(P)-binding Rossmann-fold domains"/>
    <property type="match status" value="1"/>
</dbReference>
<evidence type="ECO:0000256" key="4">
    <source>
        <dbReference type="ARBA" id="ARBA00022598"/>
    </source>
</evidence>
<dbReference type="InterPro" id="IPR020806">
    <property type="entry name" value="PKS_PP-bd"/>
</dbReference>
<dbReference type="InterPro" id="IPR001242">
    <property type="entry name" value="Condensation_dom"/>
</dbReference>
<dbReference type="InterPro" id="IPR042099">
    <property type="entry name" value="ANL_N_sf"/>
</dbReference>
<dbReference type="InterPro" id="IPR020845">
    <property type="entry name" value="AMP-binding_CS"/>
</dbReference>
<gene>
    <name evidence="7" type="ORF">NQ502_15575</name>
</gene>
<dbReference type="SUPFAM" id="SSF47336">
    <property type="entry name" value="ACP-like"/>
    <property type="match status" value="2"/>
</dbReference>
<keyword evidence="8" id="KW-1185">Reference proteome</keyword>
<dbReference type="Pfam" id="PF00550">
    <property type="entry name" value="PP-binding"/>
    <property type="match status" value="2"/>
</dbReference>
<organism evidence="7 8">
    <name type="scientific">Ruminococcus gauvreauii</name>
    <dbReference type="NCBI Taxonomy" id="438033"/>
    <lineage>
        <taxon>Bacteria</taxon>
        <taxon>Bacillati</taxon>
        <taxon>Bacillota</taxon>
        <taxon>Clostridia</taxon>
        <taxon>Eubacteriales</taxon>
        <taxon>Oscillospiraceae</taxon>
        <taxon>Ruminococcus</taxon>
    </lineage>
</organism>
<evidence type="ECO:0000256" key="5">
    <source>
        <dbReference type="ARBA" id="ARBA00023194"/>
    </source>
</evidence>
<dbReference type="PANTHER" id="PTHR45527">
    <property type="entry name" value="NONRIBOSOMAL PEPTIDE SYNTHETASE"/>
    <property type="match status" value="1"/>
</dbReference>
<dbReference type="Gene3D" id="3.40.50.980">
    <property type="match status" value="2"/>
</dbReference>
<dbReference type="EMBL" id="CP102290">
    <property type="protein sequence ID" value="UWP58774.1"/>
    <property type="molecule type" value="Genomic_DNA"/>
</dbReference>
<dbReference type="InterPro" id="IPR013120">
    <property type="entry name" value="FAR_NAD-bd"/>
</dbReference>
<evidence type="ECO:0000313" key="7">
    <source>
        <dbReference type="EMBL" id="UWP58774.1"/>
    </source>
</evidence>
<dbReference type="Pfam" id="PF07993">
    <property type="entry name" value="NAD_binding_4"/>
    <property type="match status" value="1"/>
</dbReference>
<dbReference type="InterPro" id="IPR036291">
    <property type="entry name" value="NAD(P)-bd_dom_sf"/>
</dbReference>
<proteinExistence type="predicted"/>
<dbReference type="InterPro" id="IPR010071">
    <property type="entry name" value="AA_adenyl_dom"/>
</dbReference>
<dbReference type="InterPro" id="IPR036736">
    <property type="entry name" value="ACP-like_sf"/>
</dbReference>
<dbReference type="PROSITE" id="PS50075">
    <property type="entry name" value="CARRIER"/>
    <property type="match status" value="2"/>
</dbReference>
<dbReference type="NCBIfam" id="TIGR01733">
    <property type="entry name" value="AA-adenyl-dom"/>
    <property type="match status" value="2"/>
</dbReference>
<dbReference type="Gene3D" id="1.10.1200.10">
    <property type="entry name" value="ACP-like"/>
    <property type="match status" value="2"/>
</dbReference>
<evidence type="ECO:0000256" key="2">
    <source>
        <dbReference type="ARBA" id="ARBA00022450"/>
    </source>
</evidence>
<dbReference type="InterPro" id="IPR000873">
    <property type="entry name" value="AMP-dep_synth/lig_dom"/>
</dbReference>
<keyword evidence="3" id="KW-0597">Phosphoprotein</keyword>
<dbReference type="Gene3D" id="3.30.559.30">
    <property type="entry name" value="Nonribosomal peptide synthetase, condensation domain"/>
    <property type="match status" value="2"/>
</dbReference>
<keyword evidence="5" id="KW-0045">Antibiotic biosynthesis</keyword>
<dbReference type="Gene3D" id="3.30.559.10">
    <property type="entry name" value="Chloramphenicol acetyltransferase-like domain"/>
    <property type="match status" value="2"/>
</dbReference>
<sequence>MSEKKILVFPLSQSQQNIWNLERTFAGTSINNISTTIRIHGRIDFVLLQKSIQMVLEADISLRTQLTMQDDVPMQYHVPYREQAFEVYDFTHTNDRGIESWEATVSREVLPLLDMPLYRFVLFRSGENEGGVFIKVHHIISDGWAQMLLCNRIARYYLELLAGREPQIEAAPDYRQHVEEEERYLNSRTYSRDREYWEQVVRQSGEPSVIKSVKSAAVSPVGRRLSFQLPQTLNHAIYSYCIKNRVAPFAVFYMALAIYFRRIGGAVRFTVGTPIVNRTNFIEKQSTGMFVNTLPFYNEIDDDWSLDQFNEALMDQWYELLRHQRFPFSHIVQLADNYGREDSRLFHIALSYQDSKVYESPDASVTFQGRWHYSGYQAEQLCIHLSNMEDHRQYSVDYDYLTQLFSEDEIYRLHGNLENILQEALGSPSKPIYQLAVLSKEERERVLYTFNHTARTLEEKCLYDVFREKVREHPNRVAAICGGERMTYEELDQRGAVLSARLQGILGEDAGVAALLLPRDFSLFTALTGVLHSGNAYLMLSPELPAGRIRLILEKSGAGVLVTQRDIYEQLIRDEVQTPVIFADEVYASNSPADSRRAAMDDLAYLVYTSGSTGEPKGVEITQKNLLNFCRAMTPVYGRGAVLSVCNTGFDAFTIESTAALLNGRTVVLPKDMEQESPRRLAELIRGYAVGFLSITPSRLTAFLKEPVFCRAMRMMESIVCGGEAFPGELLKQLKTCTCARIYNQYGPSETTVGVTVKELGDASAITIGKPMQNCRMYVLDPWMNPLPAGVYGELYISGLCVGRGYRGDEQLTKEKFTENPFETGEIMYATGDAACWTQDGEILLAGRFDRQVKLRGLRVEPQEIADCIASYPGVKEAAAKVCELNGQMVLAAYYCADEEIPEVELLTFAASYLPRYMIPAAVIRMEKLPLLSSGKTDESRLPPPVMGNNIESEQDSALVRQITSVFCRVLKQPEIKADSDYFLYGGNSLNAMEVLGELEEQTGQLVRVSDLYACRTARRLAQFICKEEKAGSPSRAQQEHLKPAPAMERYPLSPIQQGIYVQSRMDEGGLSYHMPGAFRLREDVDTGRLEGAFRQLIAEDPLFRTEFVQEQEGIFARVREQVEFSLQILRGTDLSEVSSSFVVPFDLARAPLLRAGILKDDAGENILLIDVHHIIGDGMSTPLMMSRLERYYQGARQKICELSYLDFAYAVSAKTDSNRETDRAYWEEHLTPLPQQLMLPTDFPRLKTFDFRGDYYVHRIQSGLSRKCSEFCAEQGISPYMLFLAAYGILLSAVSGKQDMIIGTPVSMRLHRQLKEICGPFINTLPLRLKPCKAMEPSGYLQAVKEEVNHMLEHQNCSLEDIISALKLPRTFSGNPLYQAAFSMRPFDAGQLVLAGGEATYLPVHTQTTKTELFIELVKEQEQYELHFEYASSYFLEETIALYGRCMESIVEGLIKGKTEKISELPYLMVNDRISLLELPNYQFQPFANLPIHQMIQRIAKIQPDHTAVIWHGKTTTYEQLMNQAARIAAGLVAAGAEKGERIGLAFARTPALFSGMLGILMAGGAYVPMQASLPQKRICYMAETAGVRKILCDKKSREMIAGIPGIICLDADAFEENPQETYVQVTGEDLIHVLFTSGSTGRPKGVMIRHRSVSNLYQDMKHVMRDIDGAVLCTANVMFDIFIVESLFPLAMGNQVVLADEEEMLLPWRLADLVKCTQVQFLQMTASRLALCFGNKAFREAAQELRLVIAGGESLHPGFAETFRECSAGRLVNMYGPTEATVCTTMAEIHPGEAITIGRPLPNYRVYVLDEERQPVLPTAYGELYLAGEGISEGYAGHPELTEQAFFTDLYFTDQKMYKSGDMGRLRADGSIEFLGRQDDQVKINGQRVELTEIMNVMLESKLTESAVVFPSEKPDGSSQLCAYYVPAAGAEHSEVRMENWLRASLPAYMVPARIHTADVLPVTDNGKIDILTLRQRLKEETVRLTDMEQPKEDDRITEKVLNIWSEVLGCSGLSADQSFFEQGGTSLGALNVLSRFFNEGLEMTMAQFYENPTARGQAALFGGEEHVSGRRDAVCYPAVVPEARILSTPGQKAVFVTGATGFFGAHLLYELISSGVPQVLCLLRGADKKRLSDALTWYFGAGFVSRAGDRIRVVFGDLEQPRFGMSEDAFRNLAGYIDVIYHCAADVRHYAADEAEFLERNVGGTRTVIELARYSNAVLHHMSTASIGGEYLKGQPDMTAVFSEQDFYIGQNWEDNIYLKSKFLAEAEVYRAVEEGLQARVYRLGRIINRSSDGVFQRNPQSNAAFLLMRAVRKLGCIPVSMQDIPVDLTPVDWCARAVLALHRMKRTTCHLLNSSPPAMIQVAQILVPELSVIPDGQFDLVLSDRMNETNREILAPLLDFWNRMKRSKSTIRVVCTETQRELADAGFTERIPEYEKLLIGLTANFDD</sequence>
<dbReference type="SMART" id="SM00823">
    <property type="entry name" value="PKS_PP"/>
    <property type="match status" value="2"/>
</dbReference>
<feature type="domain" description="Carrier" evidence="6">
    <location>
        <begin position="1994"/>
        <end position="2068"/>
    </location>
</feature>
<evidence type="ECO:0000256" key="1">
    <source>
        <dbReference type="ARBA" id="ARBA00001957"/>
    </source>
</evidence>
<protein>
    <submittedName>
        <fullName evidence="7">Non-ribosomal peptide synthetase</fullName>
    </submittedName>
</protein>
<dbReference type="PROSITE" id="PS00012">
    <property type="entry name" value="PHOSPHOPANTETHEINE"/>
    <property type="match status" value="1"/>
</dbReference>
<dbReference type="Proteomes" id="UP001060164">
    <property type="component" value="Chromosome"/>
</dbReference>